<gene>
    <name evidence="1" type="ORF">C8D97_106261</name>
</gene>
<name>A0A316G920_9GAMM</name>
<evidence type="ECO:0000313" key="2">
    <source>
        <dbReference type="Proteomes" id="UP000245790"/>
    </source>
</evidence>
<accession>A0A316G920</accession>
<comment type="caution">
    <text evidence="1">The sequence shown here is derived from an EMBL/GenBank/DDBJ whole genome shotgun (WGS) entry which is preliminary data.</text>
</comment>
<dbReference type="EMBL" id="QGGU01000006">
    <property type="protein sequence ID" value="PWK50967.1"/>
    <property type="molecule type" value="Genomic_DNA"/>
</dbReference>
<dbReference type="RefSeq" id="WP_109763621.1">
    <property type="nucleotide sequence ID" value="NZ_QGGU01000006.1"/>
</dbReference>
<protein>
    <submittedName>
        <fullName evidence="1">Uncharacterized protein</fullName>
    </submittedName>
</protein>
<organism evidence="1 2">
    <name type="scientific">Pleionea mediterranea</name>
    <dbReference type="NCBI Taxonomy" id="523701"/>
    <lineage>
        <taxon>Bacteria</taxon>
        <taxon>Pseudomonadati</taxon>
        <taxon>Pseudomonadota</taxon>
        <taxon>Gammaproteobacteria</taxon>
        <taxon>Oceanospirillales</taxon>
        <taxon>Pleioneaceae</taxon>
        <taxon>Pleionea</taxon>
    </lineage>
</organism>
<evidence type="ECO:0000313" key="1">
    <source>
        <dbReference type="EMBL" id="PWK50967.1"/>
    </source>
</evidence>
<reference evidence="1 2" key="1">
    <citation type="submission" date="2018-05" db="EMBL/GenBank/DDBJ databases">
        <title>Genomic Encyclopedia of Type Strains, Phase IV (KMG-IV): sequencing the most valuable type-strain genomes for metagenomic binning, comparative biology and taxonomic classification.</title>
        <authorList>
            <person name="Goeker M."/>
        </authorList>
    </citation>
    <scope>NUCLEOTIDE SEQUENCE [LARGE SCALE GENOMIC DNA]</scope>
    <source>
        <strain evidence="1 2">DSM 25350</strain>
    </source>
</reference>
<sequence length="121" mass="12979">MFGKLKEAAGNGAVQKLIDMAAPGLKDQLIENLNKVNPDAVKHDESYEEKVINPLNLTVSASSSGATKLIPGFDSKFKVAMLHLRDELIDATGDSVKLVEGFDKKLPDVLKSGFEKAKAAP</sequence>
<keyword evidence="2" id="KW-1185">Reference proteome</keyword>
<dbReference type="Proteomes" id="UP000245790">
    <property type="component" value="Unassembled WGS sequence"/>
</dbReference>
<proteinExistence type="predicted"/>
<dbReference type="OrthoDB" id="6401792at2"/>
<dbReference type="AlphaFoldDB" id="A0A316G920"/>